<evidence type="ECO:0000256" key="1">
    <source>
        <dbReference type="ARBA" id="ARBA00003330"/>
    </source>
</evidence>
<dbReference type="EC" id="1.11.1.24" evidence="2"/>
<evidence type="ECO:0000256" key="9">
    <source>
        <dbReference type="ARBA" id="ARBA00038489"/>
    </source>
</evidence>
<protein>
    <recommendedName>
        <fullName evidence="2">thioredoxin-dependent peroxiredoxin</fullName>
        <ecNumber evidence="2">1.11.1.24</ecNumber>
    </recommendedName>
    <alternativeName>
        <fullName evidence="10">Bacterioferritin comigratory protein</fullName>
    </alternativeName>
    <alternativeName>
        <fullName evidence="8">Thioredoxin peroxidase</fullName>
    </alternativeName>
</protein>
<keyword evidence="7" id="KW-0676">Redox-active center</keyword>
<dbReference type="InterPro" id="IPR050924">
    <property type="entry name" value="Peroxiredoxin_BCP/PrxQ"/>
</dbReference>
<keyword evidence="3" id="KW-0575">Peroxidase</keyword>
<dbReference type="Proteomes" id="UP001519363">
    <property type="component" value="Unassembled WGS sequence"/>
</dbReference>
<dbReference type="PANTHER" id="PTHR42801">
    <property type="entry name" value="THIOREDOXIN-DEPENDENT PEROXIDE REDUCTASE"/>
    <property type="match status" value="1"/>
</dbReference>
<dbReference type="InterPro" id="IPR036249">
    <property type="entry name" value="Thioredoxin-like_sf"/>
</dbReference>
<comment type="catalytic activity">
    <reaction evidence="11">
        <text>a hydroperoxide + [thioredoxin]-dithiol = an alcohol + [thioredoxin]-disulfide + H2O</text>
        <dbReference type="Rhea" id="RHEA:62620"/>
        <dbReference type="Rhea" id="RHEA-COMP:10698"/>
        <dbReference type="Rhea" id="RHEA-COMP:10700"/>
        <dbReference type="ChEBI" id="CHEBI:15377"/>
        <dbReference type="ChEBI" id="CHEBI:29950"/>
        <dbReference type="ChEBI" id="CHEBI:30879"/>
        <dbReference type="ChEBI" id="CHEBI:35924"/>
        <dbReference type="ChEBI" id="CHEBI:50058"/>
        <dbReference type="EC" id="1.11.1.24"/>
    </reaction>
</comment>
<proteinExistence type="inferred from homology"/>
<dbReference type="EMBL" id="JAGIOO010000001">
    <property type="protein sequence ID" value="MBP2472089.1"/>
    <property type="molecule type" value="Genomic_DNA"/>
</dbReference>
<evidence type="ECO:0000256" key="8">
    <source>
        <dbReference type="ARBA" id="ARBA00032824"/>
    </source>
</evidence>
<dbReference type="SUPFAM" id="SSF52833">
    <property type="entry name" value="Thioredoxin-like"/>
    <property type="match status" value="1"/>
</dbReference>
<evidence type="ECO:0000256" key="10">
    <source>
        <dbReference type="ARBA" id="ARBA00041373"/>
    </source>
</evidence>
<gene>
    <name evidence="13" type="ORF">JOF53_000961</name>
</gene>
<dbReference type="PROSITE" id="PS51352">
    <property type="entry name" value="THIOREDOXIN_2"/>
    <property type="match status" value="1"/>
</dbReference>
<dbReference type="InterPro" id="IPR013766">
    <property type="entry name" value="Thioredoxin_domain"/>
</dbReference>
<evidence type="ECO:0000313" key="13">
    <source>
        <dbReference type="EMBL" id="MBP2472089.1"/>
    </source>
</evidence>
<name>A0ABS5A788_9PSEU</name>
<dbReference type="CDD" id="cd02970">
    <property type="entry name" value="PRX_like2"/>
    <property type="match status" value="1"/>
</dbReference>
<keyword evidence="5" id="KW-0560">Oxidoreductase</keyword>
<keyword evidence="6" id="KW-1015">Disulfide bond</keyword>
<evidence type="ECO:0000256" key="3">
    <source>
        <dbReference type="ARBA" id="ARBA00022559"/>
    </source>
</evidence>
<accession>A0ABS5A788</accession>
<dbReference type="Pfam" id="PF00578">
    <property type="entry name" value="AhpC-TSA"/>
    <property type="match status" value="1"/>
</dbReference>
<evidence type="ECO:0000256" key="5">
    <source>
        <dbReference type="ARBA" id="ARBA00023002"/>
    </source>
</evidence>
<sequence length="217" mass="22515">MPTYAEQVAELTTAMAQQAPAELLAPFAAEQAALAAAGLPAGIAQPGTGMPDGALLDVHGTATSLAATRDGRPAVVVFYRGSWCPFCNLALRLYQEQLLPALTERGVTLIAVSPERPDGSLSLREKQELGFAVLSDPGNQLAAALGIRTEPSEEAKRSQAAMGINVAKGNADGTAGLPMPTVALVDAAGVLRWLDVRPDYSTRTEPADIIAAVDRLG</sequence>
<comment type="similarity">
    <text evidence="9">Belongs to the peroxiredoxin family. BCP/PrxQ subfamily.</text>
</comment>
<comment type="caution">
    <text evidence="13">The sequence shown here is derived from an EMBL/GenBank/DDBJ whole genome shotgun (WGS) entry which is preliminary data.</text>
</comment>
<evidence type="ECO:0000256" key="6">
    <source>
        <dbReference type="ARBA" id="ARBA00023157"/>
    </source>
</evidence>
<feature type="domain" description="Thioredoxin" evidence="12">
    <location>
        <begin position="44"/>
        <end position="217"/>
    </location>
</feature>
<keyword evidence="4" id="KW-0049">Antioxidant</keyword>
<dbReference type="Gene3D" id="3.40.30.10">
    <property type="entry name" value="Glutaredoxin"/>
    <property type="match status" value="1"/>
</dbReference>
<evidence type="ECO:0000256" key="11">
    <source>
        <dbReference type="ARBA" id="ARBA00049091"/>
    </source>
</evidence>
<dbReference type="PANTHER" id="PTHR42801:SF7">
    <property type="entry name" value="SLL1159 PROTEIN"/>
    <property type="match status" value="1"/>
</dbReference>
<evidence type="ECO:0000259" key="12">
    <source>
        <dbReference type="PROSITE" id="PS51352"/>
    </source>
</evidence>
<organism evidence="13 14">
    <name type="scientific">Crossiella equi</name>
    <dbReference type="NCBI Taxonomy" id="130796"/>
    <lineage>
        <taxon>Bacteria</taxon>
        <taxon>Bacillati</taxon>
        <taxon>Actinomycetota</taxon>
        <taxon>Actinomycetes</taxon>
        <taxon>Pseudonocardiales</taxon>
        <taxon>Pseudonocardiaceae</taxon>
        <taxon>Crossiella</taxon>
    </lineage>
</organism>
<evidence type="ECO:0000313" key="14">
    <source>
        <dbReference type="Proteomes" id="UP001519363"/>
    </source>
</evidence>
<dbReference type="InterPro" id="IPR000866">
    <property type="entry name" value="AhpC/TSA"/>
</dbReference>
<evidence type="ECO:0000256" key="7">
    <source>
        <dbReference type="ARBA" id="ARBA00023284"/>
    </source>
</evidence>
<evidence type="ECO:0000256" key="4">
    <source>
        <dbReference type="ARBA" id="ARBA00022862"/>
    </source>
</evidence>
<dbReference type="RefSeq" id="WP_086788878.1">
    <property type="nucleotide sequence ID" value="NZ_JAGIOO010000001.1"/>
</dbReference>
<reference evidence="13 14" key="1">
    <citation type="submission" date="2021-03" db="EMBL/GenBank/DDBJ databases">
        <title>Sequencing the genomes of 1000 actinobacteria strains.</title>
        <authorList>
            <person name="Klenk H.-P."/>
        </authorList>
    </citation>
    <scope>NUCLEOTIDE SEQUENCE [LARGE SCALE GENOMIC DNA]</scope>
    <source>
        <strain evidence="13 14">DSM 44580</strain>
    </source>
</reference>
<keyword evidence="14" id="KW-1185">Reference proteome</keyword>
<comment type="function">
    <text evidence="1">Thiol-specific peroxidase that catalyzes the reduction of hydrogen peroxide and organic hydroperoxides to water and alcohols, respectively. Plays a role in cell protection against oxidative stress by detoxifying peroxides and as sensor of hydrogen peroxide-mediated signaling events.</text>
</comment>
<evidence type="ECO:0000256" key="2">
    <source>
        <dbReference type="ARBA" id="ARBA00013017"/>
    </source>
</evidence>